<name>A0A2X3CQQ0_KLEPN</name>
<dbReference type="EMBL" id="UAWN01000011">
    <property type="protein sequence ID" value="SQC14066.1"/>
    <property type="molecule type" value="Genomic_DNA"/>
</dbReference>
<dbReference type="Proteomes" id="UP000251088">
    <property type="component" value="Unassembled WGS sequence"/>
</dbReference>
<protein>
    <submittedName>
        <fullName evidence="1">Uncharacterized protein</fullName>
    </submittedName>
</protein>
<gene>
    <name evidence="1" type="ORF">NCTC9128_02148</name>
</gene>
<evidence type="ECO:0000313" key="2">
    <source>
        <dbReference type="Proteomes" id="UP000251088"/>
    </source>
</evidence>
<evidence type="ECO:0000313" key="1">
    <source>
        <dbReference type="EMBL" id="SQC14066.1"/>
    </source>
</evidence>
<proteinExistence type="predicted"/>
<dbReference type="AlphaFoldDB" id="A0A2X3CQQ0"/>
<accession>A0A2X3CQQ0</accession>
<sequence length="113" mass="12784">MEKGHLHHGINARPEAAFAGDLCRVDHVKTRFFLIQGGLDFLGQAGPDLIGAVRRVEQENAAGFSRSAIWYLSINCSWWQPTKSACEIRYDERIGFSLTRRCETVRPPAFFES</sequence>
<organism evidence="1 2">
    <name type="scientific">Klebsiella pneumoniae</name>
    <dbReference type="NCBI Taxonomy" id="573"/>
    <lineage>
        <taxon>Bacteria</taxon>
        <taxon>Pseudomonadati</taxon>
        <taxon>Pseudomonadota</taxon>
        <taxon>Gammaproteobacteria</taxon>
        <taxon>Enterobacterales</taxon>
        <taxon>Enterobacteriaceae</taxon>
        <taxon>Klebsiella/Raoultella group</taxon>
        <taxon>Klebsiella</taxon>
        <taxon>Klebsiella pneumoniae complex</taxon>
    </lineage>
</organism>
<reference evidence="1 2" key="1">
    <citation type="submission" date="2018-06" db="EMBL/GenBank/DDBJ databases">
        <authorList>
            <consortium name="Pathogen Informatics"/>
            <person name="Doyle S."/>
        </authorList>
    </citation>
    <scope>NUCLEOTIDE SEQUENCE [LARGE SCALE GENOMIC DNA]</scope>
    <source>
        <strain evidence="1 2">NCTC9128</strain>
    </source>
</reference>